<feature type="compositionally biased region" description="Low complexity" evidence="1">
    <location>
        <begin position="147"/>
        <end position="168"/>
    </location>
</feature>
<feature type="compositionally biased region" description="Basic and acidic residues" evidence="1">
    <location>
        <begin position="1"/>
        <end position="14"/>
    </location>
</feature>
<accession>A0A6I8VCQ5</accession>
<evidence type="ECO:0000313" key="2">
    <source>
        <dbReference type="Proteomes" id="UP000001819"/>
    </source>
</evidence>
<organism evidence="2 3">
    <name type="scientific">Drosophila pseudoobscura pseudoobscura</name>
    <name type="common">Fruit fly</name>
    <dbReference type="NCBI Taxonomy" id="46245"/>
    <lineage>
        <taxon>Eukaryota</taxon>
        <taxon>Metazoa</taxon>
        <taxon>Ecdysozoa</taxon>
        <taxon>Arthropoda</taxon>
        <taxon>Hexapoda</taxon>
        <taxon>Insecta</taxon>
        <taxon>Pterygota</taxon>
        <taxon>Neoptera</taxon>
        <taxon>Endopterygota</taxon>
        <taxon>Diptera</taxon>
        <taxon>Brachycera</taxon>
        <taxon>Muscomorpha</taxon>
        <taxon>Ephydroidea</taxon>
        <taxon>Drosophilidae</taxon>
        <taxon>Drosophila</taxon>
        <taxon>Sophophora</taxon>
    </lineage>
</organism>
<feature type="compositionally biased region" description="Basic and acidic residues" evidence="1">
    <location>
        <begin position="401"/>
        <end position="413"/>
    </location>
</feature>
<protein>
    <submittedName>
        <fullName evidence="3">Uncharacterized protein isoform X1</fullName>
    </submittedName>
</protein>
<evidence type="ECO:0000256" key="1">
    <source>
        <dbReference type="SAM" id="MobiDB-lite"/>
    </source>
</evidence>
<keyword evidence="2" id="KW-1185">Reference proteome</keyword>
<dbReference type="InParanoid" id="A0A6I8VCQ5"/>
<reference evidence="3" key="2">
    <citation type="submission" date="2025-08" db="UniProtKB">
        <authorList>
            <consortium name="RefSeq"/>
        </authorList>
    </citation>
    <scope>IDENTIFICATION</scope>
    <source>
        <strain evidence="3">MV-25-SWS-2005</strain>
        <tissue evidence="3">Whole body</tissue>
    </source>
</reference>
<dbReference type="Proteomes" id="UP000001819">
    <property type="component" value="Chromosome 2"/>
</dbReference>
<feature type="region of interest" description="Disordered" evidence="1">
    <location>
        <begin position="309"/>
        <end position="328"/>
    </location>
</feature>
<reference evidence="2" key="1">
    <citation type="submission" date="2024-06" db="UniProtKB">
        <authorList>
            <consortium name="RefSeq"/>
        </authorList>
    </citation>
    <scope>NUCLEOTIDE SEQUENCE [LARGE SCALE GENOMIC DNA]</scope>
    <source>
        <strain evidence="2">MV2-25</strain>
    </source>
</reference>
<feature type="compositionally biased region" description="Polar residues" evidence="1">
    <location>
        <begin position="89"/>
        <end position="111"/>
    </location>
</feature>
<proteinExistence type="predicted"/>
<gene>
    <name evidence="3" type="primary">LOC4802735</name>
</gene>
<name>A0A6I8VCQ5_DROPS</name>
<dbReference type="AlphaFoldDB" id="A0A6I8VCQ5"/>
<feature type="compositionally biased region" description="Basic and acidic residues" evidence="1">
    <location>
        <begin position="28"/>
        <end position="41"/>
    </location>
</feature>
<dbReference type="ExpressionAtlas" id="A0A6I8VCQ5">
    <property type="expression patterns" value="baseline"/>
</dbReference>
<feature type="region of interest" description="Disordered" evidence="1">
    <location>
        <begin position="399"/>
        <end position="421"/>
    </location>
</feature>
<dbReference type="RefSeq" id="XP_015038042.2">
    <property type="nucleotide sequence ID" value="XM_015182556.2"/>
</dbReference>
<evidence type="ECO:0000313" key="3">
    <source>
        <dbReference type="RefSeq" id="XP_015038042.2"/>
    </source>
</evidence>
<feature type="compositionally biased region" description="Pro residues" evidence="1">
    <location>
        <begin position="71"/>
        <end position="85"/>
    </location>
</feature>
<sequence length="421" mass="46611">MCFRSETEIQEIKGENMPQKVLTRRQRKAADATRQAEEEALKNPQPVTAVKGVKRVQAMPPEKQQQITPGGKPPAPTPLSPPKPPTSGRTGTAPINKTAKLTQKRTQSSKLVESIIYSKNPVPSGRLPKKMPEALNLEPKPLSGAKPRTAGSASASAPAAAVGPGTSTESEMWREIQPGHQKRAKEHLLSIWNKIQKHMGVSTMNTKNSHKTVNIPLLNKICEEIKSRWQGILPADGEETQPEIYGRRQREVSPSLSSLSFTPSEMELIPQTLEAVENYLASVGTENDFDFEKSVQQADAAQIAPQLQPELPENSVKKPEKAQKSVTIRPDDSIEIIGQTGYFVITGTDEQLAQKLIDLKDQGVTVEQSIQLPEGTEGIVLQQLEELLLNREQIIQKMHSKHDTLSMRREPREKKKLNKKA</sequence>
<feature type="region of interest" description="Disordered" evidence="1">
    <location>
        <begin position="1"/>
        <end position="172"/>
    </location>
</feature>